<reference evidence="1 2" key="1">
    <citation type="journal article" date="2021" name="bioRxiv">
        <title>Chromosome-scale and haplotype-resolved genome assembly of a tetraploid potato cultivar.</title>
        <authorList>
            <person name="Sun H."/>
            <person name="Jiao W.-B."/>
            <person name="Krause K."/>
            <person name="Campoy J.A."/>
            <person name="Goel M."/>
            <person name="Folz-Donahue K."/>
            <person name="Kukat C."/>
            <person name="Huettel B."/>
            <person name="Schneeberger K."/>
        </authorList>
    </citation>
    <scope>NUCLEOTIDE SEQUENCE [LARGE SCALE GENOMIC DNA]</scope>
    <source>
        <strain evidence="1">SolTubOtavaFocal</strain>
        <tissue evidence="1">Leaves</tissue>
    </source>
</reference>
<sequence length="112" mass="12442">MTGFHFLHSTLMHFKGKFAQRFRQQTNNDVVRRLANSLHVHFDRANSVPIVSQSVVLPPSHFPASSALDFAYDTGGNSKVDQVFDKLPATYKNVDALAFTDSPHLGNAKSVQ</sequence>
<gene>
    <name evidence="1" type="ORF">KY290_021915</name>
</gene>
<evidence type="ECO:0000313" key="2">
    <source>
        <dbReference type="Proteomes" id="UP000826656"/>
    </source>
</evidence>
<proteinExistence type="predicted"/>
<comment type="caution">
    <text evidence="1">The sequence shown here is derived from an EMBL/GenBank/DDBJ whole genome shotgun (WGS) entry which is preliminary data.</text>
</comment>
<evidence type="ECO:0000313" key="1">
    <source>
        <dbReference type="EMBL" id="KAH0758422.1"/>
    </source>
</evidence>
<keyword evidence="2" id="KW-1185">Reference proteome</keyword>
<accession>A0ABQ7V4Y7</accession>
<dbReference type="Proteomes" id="UP000826656">
    <property type="component" value="Unassembled WGS sequence"/>
</dbReference>
<organism evidence="1 2">
    <name type="scientific">Solanum tuberosum</name>
    <name type="common">Potato</name>
    <dbReference type="NCBI Taxonomy" id="4113"/>
    <lineage>
        <taxon>Eukaryota</taxon>
        <taxon>Viridiplantae</taxon>
        <taxon>Streptophyta</taxon>
        <taxon>Embryophyta</taxon>
        <taxon>Tracheophyta</taxon>
        <taxon>Spermatophyta</taxon>
        <taxon>Magnoliopsida</taxon>
        <taxon>eudicotyledons</taxon>
        <taxon>Gunneridae</taxon>
        <taxon>Pentapetalae</taxon>
        <taxon>asterids</taxon>
        <taxon>lamiids</taxon>
        <taxon>Solanales</taxon>
        <taxon>Solanaceae</taxon>
        <taxon>Solanoideae</taxon>
        <taxon>Solaneae</taxon>
        <taxon>Solanum</taxon>
    </lineage>
</organism>
<name>A0ABQ7V4Y7_SOLTU</name>
<dbReference type="EMBL" id="JAIVGD010000015">
    <property type="protein sequence ID" value="KAH0758422.1"/>
    <property type="molecule type" value="Genomic_DNA"/>
</dbReference>
<protein>
    <submittedName>
        <fullName evidence="1">Uncharacterized protein</fullName>
    </submittedName>
</protein>